<accession>A0A2C5ZAY0</accession>
<feature type="transmembrane region" description="Helical" evidence="7">
    <location>
        <begin position="205"/>
        <end position="224"/>
    </location>
</feature>
<keyword evidence="5 7" id="KW-0472">Membrane</keyword>
<evidence type="ECO:0000256" key="7">
    <source>
        <dbReference type="SAM" id="Phobius"/>
    </source>
</evidence>
<feature type="transmembrane region" description="Helical" evidence="7">
    <location>
        <begin position="362"/>
        <end position="379"/>
    </location>
</feature>
<feature type="compositionally biased region" description="Pro residues" evidence="6">
    <location>
        <begin position="435"/>
        <end position="450"/>
    </location>
</feature>
<evidence type="ECO:0000256" key="6">
    <source>
        <dbReference type="SAM" id="MobiDB-lite"/>
    </source>
</evidence>
<keyword evidence="3 7" id="KW-0812">Transmembrane</keyword>
<dbReference type="PANTHER" id="PTHR12428">
    <property type="entry name" value="OXA1"/>
    <property type="match status" value="1"/>
</dbReference>
<comment type="caution">
    <text evidence="8">The sequence shown here is derived from an EMBL/GenBank/DDBJ whole genome shotgun (WGS) entry which is preliminary data.</text>
</comment>
<dbReference type="PANTHER" id="PTHR12428:SF66">
    <property type="entry name" value="MITOCHONDRIAL INNER MEMBRANE PROTEIN OXA1L"/>
    <property type="match status" value="1"/>
</dbReference>
<sequence length="521" mass="56155">MLPSRGLTSSLPSSAARLRLQRIPRRNLSSLSTTLPRNGRQTTSALGALGSGGASGSTVASLLSSTRHSRRAGPLLGLGAASSARSFSLWPFGKSNGGNVSAPTTNQAPSSAAPEPAMPVEPVAHLDTQAANAATMSPPGTEAGVSASGLDFNTLNEAIYGIGAEEILNMPENLGYLHAIGLDYGFGPTAIMQWILEHVHVMTGFGWGTSIIISAFIIRILAFYPQLRAAQVGEKTKLVTKDPRYVDAITMAREHTDQTVDPETKVRNRFVQEKLREEYGVKSTDIFWGLIPVPLSFGLFRIVNGMVNVPVPSLETAGFLWFSDLTACDPYYLLPILNVVCAAGSIYINPAGTEQISKLMKPTTMASIGCLVLVLTSFLSNGVNLMGIALGSSNLITLLILRMPLVRQKAGLSPITDDTSETEPPLSLPTTSPTTRPPQPPTPEYQPPRAPLSFRERLTKELGDAKKGISESVSNLTGSLYTSAQDEDKAETKRKANLRRIEELRHLRAVEDFERKHKRKK</sequence>
<feature type="compositionally biased region" description="Polar residues" evidence="6">
    <location>
        <begin position="27"/>
        <end position="41"/>
    </location>
</feature>
<feature type="compositionally biased region" description="Polar residues" evidence="6">
    <location>
        <begin position="97"/>
        <end position="107"/>
    </location>
</feature>
<evidence type="ECO:0000256" key="3">
    <source>
        <dbReference type="ARBA" id="ARBA00022692"/>
    </source>
</evidence>
<feature type="transmembrane region" description="Helical" evidence="7">
    <location>
        <begin position="286"/>
        <end position="311"/>
    </location>
</feature>
<protein>
    <recommendedName>
        <fullName evidence="10">Mitochondrial inner membrane protein OXA1</fullName>
    </recommendedName>
</protein>
<comment type="similarity">
    <text evidence="2">Belongs to the OXA1/ALB3/YidC family.</text>
</comment>
<feature type="region of interest" description="Disordered" evidence="6">
    <location>
        <begin position="25"/>
        <end position="59"/>
    </location>
</feature>
<name>A0A2C5ZAY0_9HYPO</name>
<evidence type="ECO:0000256" key="4">
    <source>
        <dbReference type="ARBA" id="ARBA00022989"/>
    </source>
</evidence>
<reference evidence="8 9" key="1">
    <citation type="submission" date="2017-06" db="EMBL/GenBank/DDBJ databases">
        <title>Ant-infecting Ophiocordyceps genomes reveal a high diversity of potential behavioral manipulation genes and a possible major role for enterotoxins.</title>
        <authorList>
            <person name="De Bekker C."/>
            <person name="Evans H.C."/>
            <person name="Brachmann A."/>
            <person name="Hughes D.P."/>
        </authorList>
    </citation>
    <scope>NUCLEOTIDE SEQUENCE [LARGE SCALE GENOMIC DNA]</scope>
    <source>
        <strain evidence="8 9">1348a</strain>
    </source>
</reference>
<gene>
    <name evidence="8" type="ORF">CDD82_3172</name>
</gene>
<comment type="subcellular location">
    <subcellularLocation>
        <location evidence="1">Membrane</location>
        <topology evidence="1">Multi-pass membrane protein</topology>
    </subcellularLocation>
</comment>
<dbReference type="Proteomes" id="UP000224854">
    <property type="component" value="Unassembled WGS sequence"/>
</dbReference>
<dbReference type="GO" id="GO:0032979">
    <property type="term" value="P:protein insertion into mitochondrial inner membrane from matrix"/>
    <property type="evidence" value="ECO:0007669"/>
    <property type="project" value="TreeGrafter"/>
</dbReference>
<evidence type="ECO:0008006" key="10">
    <source>
        <dbReference type="Google" id="ProtNLM"/>
    </source>
</evidence>
<feature type="region of interest" description="Disordered" evidence="6">
    <location>
        <begin position="412"/>
        <end position="451"/>
    </location>
</feature>
<organism evidence="8 9">
    <name type="scientific">Ophiocordyceps australis</name>
    <dbReference type="NCBI Taxonomy" id="1399860"/>
    <lineage>
        <taxon>Eukaryota</taxon>
        <taxon>Fungi</taxon>
        <taxon>Dikarya</taxon>
        <taxon>Ascomycota</taxon>
        <taxon>Pezizomycotina</taxon>
        <taxon>Sordariomycetes</taxon>
        <taxon>Hypocreomycetidae</taxon>
        <taxon>Hypocreales</taxon>
        <taxon>Ophiocordycipitaceae</taxon>
        <taxon>Ophiocordyceps</taxon>
    </lineage>
</organism>
<keyword evidence="4 7" id="KW-1133">Transmembrane helix</keyword>
<evidence type="ECO:0000256" key="2">
    <source>
        <dbReference type="ARBA" id="ARBA00009877"/>
    </source>
</evidence>
<feature type="transmembrane region" description="Helical" evidence="7">
    <location>
        <begin position="331"/>
        <end position="350"/>
    </location>
</feature>
<dbReference type="InterPro" id="IPR001708">
    <property type="entry name" value="YidC/ALB3/OXA1/COX18"/>
</dbReference>
<proteinExistence type="inferred from homology"/>
<dbReference type="GO" id="GO:0032977">
    <property type="term" value="F:membrane insertase activity"/>
    <property type="evidence" value="ECO:0007669"/>
    <property type="project" value="InterPro"/>
</dbReference>
<dbReference type="EMBL" id="NJEU01000234">
    <property type="protein sequence ID" value="PHH78187.1"/>
    <property type="molecule type" value="Genomic_DNA"/>
</dbReference>
<evidence type="ECO:0000313" key="8">
    <source>
        <dbReference type="EMBL" id="PHH78187.1"/>
    </source>
</evidence>
<feature type="compositionally biased region" description="Polar residues" evidence="6">
    <location>
        <begin position="471"/>
        <end position="484"/>
    </location>
</feature>
<dbReference type="AlphaFoldDB" id="A0A2C5ZAY0"/>
<dbReference type="OrthoDB" id="2148490at2759"/>
<dbReference type="GO" id="GO:0005743">
    <property type="term" value="C:mitochondrial inner membrane"/>
    <property type="evidence" value="ECO:0007669"/>
    <property type="project" value="TreeGrafter"/>
</dbReference>
<keyword evidence="9" id="KW-1185">Reference proteome</keyword>
<evidence type="ECO:0000256" key="1">
    <source>
        <dbReference type="ARBA" id="ARBA00004141"/>
    </source>
</evidence>
<feature type="compositionally biased region" description="Low complexity" evidence="6">
    <location>
        <begin position="422"/>
        <end position="434"/>
    </location>
</feature>
<evidence type="ECO:0000313" key="9">
    <source>
        <dbReference type="Proteomes" id="UP000224854"/>
    </source>
</evidence>
<feature type="region of interest" description="Disordered" evidence="6">
    <location>
        <begin position="463"/>
        <end position="494"/>
    </location>
</feature>
<evidence type="ECO:0000256" key="5">
    <source>
        <dbReference type="ARBA" id="ARBA00023136"/>
    </source>
</evidence>
<feature type="region of interest" description="Disordered" evidence="6">
    <location>
        <begin position="96"/>
        <end position="116"/>
    </location>
</feature>